<evidence type="ECO:0000256" key="3">
    <source>
        <dbReference type="ARBA" id="ARBA00022597"/>
    </source>
</evidence>
<evidence type="ECO:0000259" key="8">
    <source>
        <dbReference type="PROSITE" id="PS50893"/>
    </source>
</evidence>
<comment type="similarity">
    <text evidence="1">Belongs to the ABC transporter superfamily.</text>
</comment>
<dbReference type="CDD" id="cd03216">
    <property type="entry name" value="ABC_Carb_Monos_I"/>
    <property type="match status" value="1"/>
</dbReference>
<evidence type="ECO:0000256" key="1">
    <source>
        <dbReference type="ARBA" id="ARBA00005417"/>
    </source>
</evidence>
<protein>
    <submittedName>
        <fullName evidence="9">Sugar ABC transporter ATP-binding protein</fullName>
    </submittedName>
</protein>
<dbReference type="PANTHER" id="PTHR43790">
    <property type="entry name" value="CARBOHYDRATE TRANSPORT ATP-BINDING PROTEIN MG119-RELATED"/>
    <property type="match status" value="1"/>
</dbReference>
<dbReference type="CDD" id="cd03215">
    <property type="entry name" value="ABC_Carb_Monos_II"/>
    <property type="match status" value="1"/>
</dbReference>
<accession>A0ABT8YJF5</accession>
<keyword evidence="3" id="KW-0762">Sugar transport</keyword>
<feature type="domain" description="ABC transporter" evidence="8">
    <location>
        <begin position="253"/>
        <end position="499"/>
    </location>
</feature>
<evidence type="ECO:0000313" key="9">
    <source>
        <dbReference type="EMBL" id="MDO6963385.1"/>
    </source>
</evidence>
<keyword evidence="2" id="KW-0813">Transport</keyword>
<sequence>MSKTPIIEIRGGRKEFHGAVANEDINFRLMAGEIHSLLGENGAGKSTMTKVMAGVYQLSSGTLLLDGKEVTFRSPAEALSQGIAMVYQENSLVPTMSVAQNIYLGDEKLFNGLRKLNIAAQQFLQSLNFHVNPTHYVSELGAAQRQMVEIARAVHHKARVIIFDEPTATLTPEEKHHFFSLVRRLKKSGVSVIFISHALEEALSLSDSITVLRDGRIVDGGPCAEFDRSRIVKAMIGRDLSESAYANLDKREVRQRPAGERSLSVENISMGVAVRNASFSLFAGQVTGVFGLIGSGRTEMMKVVAGIYKRDLFHGGNIYLDGRPVRYRVPGPAVADGIVYVTEDRKIEGFFETMTIGQNIQVGDTVANRSMWNIIDYRSARTLAEHWIKRLNIRAISSDAKVIELSGGNQQKVVIAKSLTKKPKLVIFDEPTRGVDVGAIREIHEFIEQLADEGIAVVVVSSYLPEILTLSDRILVARQGQIVEEFEAKDASEEKIIFAAVH</sequence>
<dbReference type="SUPFAM" id="SSF52540">
    <property type="entry name" value="P-loop containing nucleoside triphosphate hydrolases"/>
    <property type="match status" value="2"/>
</dbReference>
<dbReference type="EMBL" id="JAUOZU010000005">
    <property type="protein sequence ID" value="MDO6963385.1"/>
    <property type="molecule type" value="Genomic_DNA"/>
</dbReference>
<keyword evidence="4" id="KW-0677">Repeat</keyword>
<dbReference type="InterPro" id="IPR017871">
    <property type="entry name" value="ABC_transporter-like_CS"/>
</dbReference>
<dbReference type="Pfam" id="PF00005">
    <property type="entry name" value="ABC_tran"/>
    <property type="match status" value="2"/>
</dbReference>
<reference evidence="9" key="1">
    <citation type="journal article" date="2015" name="Int. J. Syst. Evol. Microbiol.">
        <title>Rhizobium alvei sp. nov., isolated from a freshwater river.</title>
        <authorList>
            <person name="Sheu S.Y."/>
            <person name="Huang H.W."/>
            <person name="Young C.C."/>
            <person name="Chen W.M."/>
        </authorList>
    </citation>
    <scope>NUCLEOTIDE SEQUENCE</scope>
    <source>
        <strain evidence="9">TNR-22</strain>
    </source>
</reference>
<proteinExistence type="inferred from homology"/>
<dbReference type="InterPro" id="IPR050107">
    <property type="entry name" value="ABC_carbohydrate_import_ATPase"/>
</dbReference>
<evidence type="ECO:0000256" key="4">
    <source>
        <dbReference type="ARBA" id="ARBA00022737"/>
    </source>
</evidence>
<gene>
    <name evidence="9" type="ORF">Q4481_05405</name>
</gene>
<dbReference type="PROSITE" id="PS00211">
    <property type="entry name" value="ABC_TRANSPORTER_1"/>
    <property type="match status" value="1"/>
</dbReference>
<comment type="caution">
    <text evidence="9">The sequence shown here is derived from an EMBL/GenBank/DDBJ whole genome shotgun (WGS) entry which is preliminary data.</text>
</comment>
<dbReference type="SMART" id="SM00382">
    <property type="entry name" value="AAA"/>
    <property type="match status" value="2"/>
</dbReference>
<evidence type="ECO:0000256" key="5">
    <source>
        <dbReference type="ARBA" id="ARBA00022741"/>
    </source>
</evidence>
<feature type="domain" description="ABC transporter" evidence="8">
    <location>
        <begin position="7"/>
        <end position="239"/>
    </location>
</feature>
<keyword evidence="10" id="KW-1185">Reference proteome</keyword>
<dbReference type="GO" id="GO:0005524">
    <property type="term" value="F:ATP binding"/>
    <property type="evidence" value="ECO:0007669"/>
    <property type="project" value="UniProtKB-KW"/>
</dbReference>
<evidence type="ECO:0000256" key="6">
    <source>
        <dbReference type="ARBA" id="ARBA00022840"/>
    </source>
</evidence>
<evidence type="ECO:0000313" key="10">
    <source>
        <dbReference type="Proteomes" id="UP001174932"/>
    </source>
</evidence>
<dbReference type="InterPro" id="IPR003593">
    <property type="entry name" value="AAA+_ATPase"/>
</dbReference>
<dbReference type="Proteomes" id="UP001174932">
    <property type="component" value="Unassembled WGS sequence"/>
</dbReference>
<dbReference type="PROSITE" id="PS50893">
    <property type="entry name" value="ABC_TRANSPORTER_2"/>
    <property type="match status" value="2"/>
</dbReference>
<name>A0ABT8YJF5_9HYPH</name>
<organism evidence="9 10">
    <name type="scientific">Rhizobium alvei</name>
    <dbReference type="NCBI Taxonomy" id="1132659"/>
    <lineage>
        <taxon>Bacteria</taxon>
        <taxon>Pseudomonadati</taxon>
        <taxon>Pseudomonadota</taxon>
        <taxon>Alphaproteobacteria</taxon>
        <taxon>Hyphomicrobiales</taxon>
        <taxon>Rhizobiaceae</taxon>
        <taxon>Rhizobium/Agrobacterium group</taxon>
        <taxon>Rhizobium</taxon>
    </lineage>
</organism>
<keyword evidence="7" id="KW-0472">Membrane</keyword>
<evidence type="ECO:0000256" key="7">
    <source>
        <dbReference type="ARBA" id="ARBA00023136"/>
    </source>
</evidence>
<reference evidence="9" key="2">
    <citation type="submission" date="2023-07" db="EMBL/GenBank/DDBJ databases">
        <authorList>
            <person name="Shen H."/>
        </authorList>
    </citation>
    <scope>NUCLEOTIDE SEQUENCE</scope>
    <source>
        <strain evidence="9">TNR-22</strain>
    </source>
</reference>
<keyword evidence="6 9" id="KW-0067">ATP-binding</keyword>
<dbReference type="InterPro" id="IPR003439">
    <property type="entry name" value="ABC_transporter-like_ATP-bd"/>
</dbReference>
<evidence type="ECO:0000256" key="2">
    <source>
        <dbReference type="ARBA" id="ARBA00022448"/>
    </source>
</evidence>
<dbReference type="RefSeq" id="WP_304375296.1">
    <property type="nucleotide sequence ID" value="NZ_JAUOZU010000005.1"/>
</dbReference>
<keyword evidence="5" id="KW-0547">Nucleotide-binding</keyword>
<dbReference type="InterPro" id="IPR027417">
    <property type="entry name" value="P-loop_NTPase"/>
</dbReference>
<dbReference type="Gene3D" id="3.40.50.300">
    <property type="entry name" value="P-loop containing nucleotide triphosphate hydrolases"/>
    <property type="match status" value="2"/>
</dbReference>
<dbReference type="PANTHER" id="PTHR43790:SF9">
    <property type="entry name" value="GALACTOFURANOSE TRANSPORTER ATP-BINDING PROTEIN YTFR"/>
    <property type="match status" value="1"/>
</dbReference>